<dbReference type="InterPro" id="IPR011004">
    <property type="entry name" value="Trimer_LpxA-like_sf"/>
</dbReference>
<evidence type="ECO:0000313" key="3">
    <source>
        <dbReference type="Proteomes" id="UP000499080"/>
    </source>
</evidence>
<dbReference type="Gene3D" id="2.160.10.10">
    <property type="entry name" value="Hexapeptide repeat proteins"/>
    <property type="match status" value="1"/>
</dbReference>
<dbReference type="EMBL" id="BGPR01023651">
    <property type="protein sequence ID" value="GBN91002.1"/>
    <property type="molecule type" value="Genomic_DNA"/>
</dbReference>
<dbReference type="PANTHER" id="PTHR43511">
    <property type="match status" value="1"/>
</dbReference>
<dbReference type="OrthoDB" id="932129at2759"/>
<reference evidence="1 3" key="1">
    <citation type="journal article" date="2019" name="Sci. Rep.">
        <title>Orb-weaving spider Araneus ventricosus genome elucidates the spidroin gene catalogue.</title>
        <authorList>
            <person name="Kono N."/>
            <person name="Nakamura H."/>
            <person name="Ohtoshi R."/>
            <person name="Moran D.A.P."/>
            <person name="Shinohara A."/>
            <person name="Yoshida Y."/>
            <person name="Fujiwara M."/>
            <person name="Mori M."/>
            <person name="Tomita M."/>
            <person name="Arakawa K."/>
        </authorList>
    </citation>
    <scope>NUCLEOTIDE SEQUENCE [LARGE SCALE GENOMIC DNA]</scope>
</reference>
<dbReference type="GO" id="GO:0003983">
    <property type="term" value="F:UTP:glucose-1-phosphate uridylyltransferase activity"/>
    <property type="evidence" value="ECO:0007669"/>
    <property type="project" value="InterPro"/>
</dbReference>
<sequence>VTFGKGVSLKGTVIIIANHGDRIDIPPGSILENKIVSGNLRILDH</sequence>
<evidence type="ECO:0000313" key="1">
    <source>
        <dbReference type="EMBL" id="GBN90995.1"/>
    </source>
</evidence>
<gene>
    <name evidence="1" type="primary">UGP2_0</name>
    <name evidence="2" type="synonym">UGP2_3</name>
    <name evidence="1" type="ORF">AVEN_114380_1</name>
    <name evidence="2" type="ORF">AVEN_224161_1</name>
</gene>
<organism evidence="1 3">
    <name type="scientific">Araneus ventricosus</name>
    <name type="common">Orbweaver spider</name>
    <name type="synonym">Epeira ventricosa</name>
    <dbReference type="NCBI Taxonomy" id="182803"/>
    <lineage>
        <taxon>Eukaryota</taxon>
        <taxon>Metazoa</taxon>
        <taxon>Ecdysozoa</taxon>
        <taxon>Arthropoda</taxon>
        <taxon>Chelicerata</taxon>
        <taxon>Arachnida</taxon>
        <taxon>Araneae</taxon>
        <taxon>Araneomorphae</taxon>
        <taxon>Entelegynae</taxon>
        <taxon>Araneoidea</taxon>
        <taxon>Araneidae</taxon>
        <taxon>Araneus</taxon>
    </lineage>
</organism>
<evidence type="ECO:0000313" key="2">
    <source>
        <dbReference type="EMBL" id="GBN91002.1"/>
    </source>
</evidence>
<keyword evidence="1" id="KW-0548">Nucleotidyltransferase</keyword>
<protein>
    <submittedName>
        <fullName evidence="1">UTP--glucose-1-phosphate uridylyltransferase</fullName>
    </submittedName>
</protein>
<dbReference type="InterPro" id="IPR016267">
    <property type="entry name" value="UDPGP_trans"/>
</dbReference>
<dbReference type="EMBL" id="BGPR01023648">
    <property type="protein sequence ID" value="GBN90995.1"/>
    <property type="molecule type" value="Genomic_DNA"/>
</dbReference>
<dbReference type="AlphaFoldDB" id="A0A4Y2SVT9"/>
<dbReference type="GO" id="GO:0006011">
    <property type="term" value="P:UDP-alpha-D-glucose metabolic process"/>
    <property type="evidence" value="ECO:0007669"/>
    <property type="project" value="InterPro"/>
</dbReference>
<keyword evidence="1" id="KW-0808">Transferase</keyword>
<accession>A0A4Y2SVT9</accession>
<name>A0A4Y2SVT9_ARAVE</name>
<dbReference type="SUPFAM" id="SSF51161">
    <property type="entry name" value="Trimeric LpxA-like enzymes"/>
    <property type="match status" value="1"/>
</dbReference>
<keyword evidence="3" id="KW-1185">Reference proteome</keyword>
<feature type="non-terminal residue" evidence="1">
    <location>
        <position position="1"/>
    </location>
</feature>
<proteinExistence type="predicted"/>
<dbReference type="Proteomes" id="UP000499080">
    <property type="component" value="Unassembled WGS sequence"/>
</dbReference>
<comment type="caution">
    <text evidence="1">The sequence shown here is derived from an EMBL/GenBank/DDBJ whole genome shotgun (WGS) entry which is preliminary data.</text>
</comment>